<sequence length="312" mass="34559">MNMEKTMQSSLFVDRSSKESRNGILFVMFAAGLWGLGPLFRILILDYINATQIVFIEHLMLCVYSVPVFWIHRKELSNLNWRDVGALLFLSWGGSVIATIMFTQAFATGNMNGVLLLQKLQPVFAIILARFVLKEFLPKGFVWFLLLAVAGTYLLTFGWSIPIGHVEEVLGTGSLLAVGAAFLWGGSTVMGRLLLNKMSYEMVTAMRFLLAVPLLIGLVMAEAPSWDVPTSAWGSIGISVGLQAFILGLLSIILYYRGLSTTKASYATFAELSFPMVGVVVNWLAFGQLISVAQIFGFVLIWIALYFITKQR</sequence>
<dbReference type="Proteomes" id="UP000295418">
    <property type="component" value="Unassembled WGS sequence"/>
</dbReference>
<evidence type="ECO:0000256" key="2">
    <source>
        <dbReference type="ARBA" id="ARBA00007362"/>
    </source>
</evidence>
<gene>
    <name evidence="8" type="ORF">E0485_19120</name>
</gene>
<feature type="transmembrane region" description="Helical" evidence="6">
    <location>
        <begin position="140"/>
        <end position="161"/>
    </location>
</feature>
<accession>A0A4R4E6Z1</accession>
<name>A0A4R4E6Z1_9BACL</name>
<protein>
    <submittedName>
        <fullName evidence="8">EamA family transporter</fullName>
    </submittedName>
</protein>
<feature type="transmembrane region" description="Helical" evidence="6">
    <location>
        <begin position="50"/>
        <end position="72"/>
    </location>
</feature>
<feature type="transmembrane region" description="Helical" evidence="6">
    <location>
        <begin position="113"/>
        <end position="133"/>
    </location>
</feature>
<keyword evidence="4 6" id="KW-1133">Transmembrane helix</keyword>
<dbReference type="EMBL" id="SKFG01000024">
    <property type="protein sequence ID" value="TCZ74683.1"/>
    <property type="molecule type" value="Genomic_DNA"/>
</dbReference>
<feature type="transmembrane region" description="Helical" evidence="6">
    <location>
        <begin position="232"/>
        <end position="256"/>
    </location>
</feature>
<organism evidence="8 9">
    <name type="scientific">Paenibacillus albiflavus</name>
    <dbReference type="NCBI Taxonomy" id="2545760"/>
    <lineage>
        <taxon>Bacteria</taxon>
        <taxon>Bacillati</taxon>
        <taxon>Bacillota</taxon>
        <taxon>Bacilli</taxon>
        <taxon>Bacillales</taxon>
        <taxon>Paenibacillaceae</taxon>
        <taxon>Paenibacillus</taxon>
    </lineage>
</organism>
<reference evidence="8 9" key="1">
    <citation type="submission" date="2019-03" db="EMBL/GenBank/DDBJ databases">
        <authorList>
            <person name="Kim M.K.M."/>
        </authorList>
    </citation>
    <scope>NUCLEOTIDE SEQUENCE [LARGE SCALE GENOMIC DNA]</scope>
    <source>
        <strain evidence="8 9">18JY21-1</strain>
    </source>
</reference>
<evidence type="ECO:0000256" key="3">
    <source>
        <dbReference type="ARBA" id="ARBA00022692"/>
    </source>
</evidence>
<evidence type="ECO:0000259" key="7">
    <source>
        <dbReference type="Pfam" id="PF00892"/>
    </source>
</evidence>
<evidence type="ECO:0000256" key="6">
    <source>
        <dbReference type="SAM" id="Phobius"/>
    </source>
</evidence>
<dbReference type="AlphaFoldDB" id="A0A4R4E6Z1"/>
<comment type="similarity">
    <text evidence="2">Belongs to the EamA transporter family.</text>
</comment>
<dbReference type="InterPro" id="IPR050638">
    <property type="entry name" value="AA-Vitamin_Transporters"/>
</dbReference>
<dbReference type="Pfam" id="PF00892">
    <property type="entry name" value="EamA"/>
    <property type="match status" value="2"/>
</dbReference>
<proteinExistence type="inferred from homology"/>
<dbReference type="PANTHER" id="PTHR32322:SF2">
    <property type="entry name" value="EAMA DOMAIN-CONTAINING PROTEIN"/>
    <property type="match status" value="1"/>
</dbReference>
<feature type="transmembrane region" description="Helical" evidence="6">
    <location>
        <begin position="173"/>
        <end position="195"/>
    </location>
</feature>
<keyword evidence="5 6" id="KW-0472">Membrane</keyword>
<dbReference type="SUPFAM" id="SSF103481">
    <property type="entry name" value="Multidrug resistance efflux transporter EmrE"/>
    <property type="match status" value="2"/>
</dbReference>
<comment type="subcellular location">
    <subcellularLocation>
        <location evidence="1">Endomembrane system</location>
        <topology evidence="1">Multi-pass membrane protein</topology>
    </subcellularLocation>
</comment>
<evidence type="ECO:0000313" key="9">
    <source>
        <dbReference type="Proteomes" id="UP000295418"/>
    </source>
</evidence>
<keyword evidence="9" id="KW-1185">Reference proteome</keyword>
<dbReference type="InterPro" id="IPR037185">
    <property type="entry name" value="EmrE-like"/>
</dbReference>
<evidence type="ECO:0000313" key="8">
    <source>
        <dbReference type="EMBL" id="TCZ74683.1"/>
    </source>
</evidence>
<dbReference type="OrthoDB" id="6212796at2"/>
<feature type="transmembrane region" description="Helical" evidence="6">
    <location>
        <begin position="24"/>
        <end position="44"/>
    </location>
</feature>
<dbReference type="InterPro" id="IPR000620">
    <property type="entry name" value="EamA_dom"/>
</dbReference>
<feature type="transmembrane region" description="Helical" evidence="6">
    <location>
        <begin position="207"/>
        <end position="226"/>
    </location>
</feature>
<evidence type="ECO:0000256" key="1">
    <source>
        <dbReference type="ARBA" id="ARBA00004127"/>
    </source>
</evidence>
<keyword evidence="3 6" id="KW-0812">Transmembrane</keyword>
<feature type="transmembrane region" description="Helical" evidence="6">
    <location>
        <begin position="84"/>
        <end position="107"/>
    </location>
</feature>
<dbReference type="GO" id="GO:0016020">
    <property type="term" value="C:membrane"/>
    <property type="evidence" value="ECO:0007669"/>
    <property type="project" value="UniProtKB-SubCell"/>
</dbReference>
<evidence type="ECO:0000256" key="5">
    <source>
        <dbReference type="ARBA" id="ARBA00023136"/>
    </source>
</evidence>
<feature type="domain" description="EamA" evidence="7">
    <location>
        <begin position="172"/>
        <end position="309"/>
    </location>
</feature>
<feature type="transmembrane region" description="Helical" evidence="6">
    <location>
        <begin position="268"/>
        <end position="286"/>
    </location>
</feature>
<dbReference type="PANTHER" id="PTHR32322">
    <property type="entry name" value="INNER MEMBRANE TRANSPORTER"/>
    <property type="match status" value="1"/>
</dbReference>
<evidence type="ECO:0000256" key="4">
    <source>
        <dbReference type="ARBA" id="ARBA00022989"/>
    </source>
</evidence>
<feature type="transmembrane region" description="Helical" evidence="6">
    <location>
        <begin position="292"/>
        <end position="309"/>
    </location>
</feature>
<dbReference type="RefSeq" id="WP_132419675.1">
    <property type="nucleotide sequence ID" value="NZ_SKFG01000024.1"/>
</dbReference>
<comment type="caution">
    <text evidence="8">The sequence shown here is derived from an EMBL/GenBank/DDBJ whole genome shotgun (WGS) entry which is preliminary data.</text>
</comment>
<feature type="domain" description="EamA" evidence="7">
    <location>
        <begin position="22"/>
        <end position="156"/>
    </location>
</feature>